<sequence length="224" mass="24825">MEESTHKKVILIGGKGSCVDIAEEIEDARVRYGMNIEVLGFAFDDPSYAKGINGWPVLCGTKEAWDKYKQCKDVYFIFGMFRYDIARERFALRDSYGISVHRYLTFVHPTAYISRTAQIGHGTIVLANATIKNNVVIGTCNFINSNVNIDHDCVIGNDNFFAAHTCLGSAITVGNRNFFGLNSSVRTPSVIGDYNRIGMCSNVLNSIDDNLVMIGNPAKPLIKH</sequence>
<dbReference type="RefSeq" id="WP_172769828.1">
    <property type="nucleotide sequence ID" value="NZ_JABDSI010000075.1"/>
</dbReference>
<gene>
    <name evidence="2" type="ORF">HKQ55_03270</name>
</gene>
<accession>A0A848QIP0</accession>
<dbReference type="GO" id="GO:0016740">
    <property type="term" value="F:transferase activity"/>
    <property type="evidence" value="ECO:0007669"/>
    <property type="project" value="UniProtKB-KW"/>
</dbReference>
<evidence type="ECO:0000256" key="1">
    <source>
        <dbReference type="ARBA" id="ARBA00007274"/>
    </source>
</evidence>
<dbReference type="PANTHER" id="PTHR43300:SF7">
    <property type="entry name" value="UDP-N-ACETYLBACILLOSAMINE N-ACETYLTRANSFERASE"/>
    <property type="match status" value="1"/>
</dbReference>
<dbReference type="PANTHER" id="PTHR43300">
    <property type="entry name" value="ACETYLTRANSFERASE"/>
    <property type="match status" value="1"/>
</dbReference>
<dbReference type="InterPro" id="IPR050179">
    <property type="entry name" value="Trans_hexapeptide_repeat"/>
</dbReference>
<protein>
    <submittedName>
        <fullName evidence="2">Sialic acid O-acetyltransferase</fullName>
    </submittedName>
</protein>
<name>A0A848QIP0_PHOVU</name>
<proteinExistence type="inferred from homology"/>
<dbReference type="AlphaFoldDB" id="A0A848QIP0"/>
<comment type="caution">
    <text evidence="2">The sequence shown here is derived from an EMBL/GenBank/DDBJ whole genome shotgun (WGS) entry which is preliminary data.</text>
</comment>
<dbReference type="Proteomes" id="UP000583639">
    <property type="component" value="Unassembled WGS sequence"/>
</dbReference>
<dbReference type="SUPFAM" id="SSF51161">
    <property type="entry name" value="Trimeric LpxA-like enzymes"/>
    <property type="match status" value="1"/>
</dbReference>
<dbReference type="InterPro" id="IPR011004">
    <property type="entry name" value="Trimer_LpxA-like_sf"/>
</dbReference>
<dbReference type="EMBL" id="JABDSI010000075">
    <property type="protein sequence ID" value="NMW39205.1"/>
    <property type="molecule type" value="Genomic_DNA"/>
</dbReference>
<comment type="similarity">
    <text evidence="1">Belongs to the transferase hexapeptide repeat family.</text>
</comment>
<dbReference type="Gene3D" id="2.160.10.10">
    <property type="entry name" value="Hexapeptide repeat proteins"/>
    <property type="match status" value="2"/>
</dbReference>
<reference evidence="2 3" key="1">
    <citation type="submission" date="2020-04" db="EMBL/GenBank/DDBJ databases">
        <title>A novel gut-associated lysogenic phage, Bacteroides phage BV01, alters the host transcriptome and bile acid metabolism in Bacteroides vulgatus.</title>
        <authorList>
            <person name="Campbell D.E."/>
            <person name="Ly L."/>
            <person name="Ridlon J.M."/>
            <person name="Hsiao A."/>
            <person name="Degnan P.H."/>
        </authorList>
    </citation>
    <scope>NUCLEOTIDE SEQUENCE [LARGE SCALE GENOMIC DNA]</scope>
    <source>
        <strain evidence="2 3">VPI-BV8526</strain>
    </source>
</reference>
<organism evidence="2 3">
    <name type="scientific">Phocaeicola vulgatus</name>
    <name type="common">Bacteroides vulgatus</name>
    <dbReference type="NCBI Taxonomy" id="821"/>
    <lineage>
        <taxon>Bacteria</taxon>
        <taxon>Pseudomonadati</taxon>
        <taxon>Bacteroidota</taxon>
        <taxon>Bacteroidia</taxon>
        <taxon>Bacteroidales</taxon>
        <taxon>Bacteroidaceae</taxon>
        <taxon>Phocaeicola</taxon>
    </lineage>
</organism>
<evidence type="ECO:0000313" key="2">
    <source>
        <dbReference type="EMBL" id="NMW39205.1"/>
    </source>
</evidence>
<keyword evidence="2" id="KW-0808">Transferase</keyword>
<evidence type="ECO:0000313" key="3">
    <source>
        <dbReference type="Proteomes" id="UP000583639"/>
    </source>
</evidence>